<feature type="chain" id="PRO_5022718319" evidence="7">
    <location>
        <begin position="37"/>
        <end position="144"/>
    </location>
</feature>
<proteinExistence type="predicted"/>
<evidence type="ECO:0000313" key="10">
    <source>
        <dbReference type="Proteomes" id="UP000325161"/>
    </source>
</evidence>
<sequence>MKSRISNRSISRRISALAFASLIGTCAIGGSAFAQATPAAPPATAPAPTPAAAPAAPGPVVGNVDAARNKVSMCIGCHGLPGYRSSFPEVYSVPMIAGQNAKYLEMALSEYKSGARSHLTMVGIAKSLSEQDIADVAAYYSNLK</sequence>
<keyword evidence="1" id="KW-0813">Transport</keyword>
<evidence type="ECO:0000256" key="5">
    <source>
        <dbReference type="ARBA" id="ARBA00023004"/>
    </source>
</evidence>
<name>A0A5C0B0C9_9BURK</name>
<evidence type="ECO:0000256" key="1">
    <source>
        <dbReference type="ARBA" id="ARBA00022448"/>
    </source>
</evidence>
<dbReference type="Proteomes" id="UP000325161">
    <property type="component" value="Chromosome"/>
</dbReference>
<keyword evidence="7" id="KW-0732">Signal</keyword>
<evidence type="ECO:0000256" key="4">
    <source>
        <dbReference type="ARBA" id="ARBA00022982"/>
    </source>
</evidence>
<dbReference type="SUPFAM" id="SSF46626">
    <property type="entry name" value="Cytochrome c"/>
    <property type="match status" value="1"/>
</dbReference>
<protein>
    <submittedName>
        <fullName evidence="9">Cytochrome c</fullName>
    </submittedName>
</protein>
<keyword evidence="5 6" id="KW-0408">Iron</keyword>
<evidence type="ECO:0000256" key="6">
    <source>
        <dbReference type="PROSITE-ProRule" id="PRU00433"/>
    </source>
</evidence>
<dbReference type="GO" id="GO:0046872">
    <property type="term" value="F:metal ion binding"/>
    <property type="evidence" value="ECO:0007669"/>
    <property type="project" value="UniProtKB-KW"/>
</dbReference>
<accession>A0A5C0B0C9</accession>
<keyword evidence="3 6" id="KW-0479">Metal-binding</keyword>
<dbReference type="InterPro" id="IPR050597">
    <property type="entry name" value="Cytochrome_c_Oxidase_Subunit"/>
</dbReference>
<evidence type="ECO:0000259" key="8">
    <source>
        <dbReference type="PROSITE" id="PS51007"/>
    </source>
</evidence>
<dbReference type="GO" id="GO:0020037">
    <property type="term" value="F:heme binding"/>
    <property type="evidence" value="ECO:0007669"/>
    <property type="project" value="InterPro"/>
</dbReference>
<evidence type="ECO:0000256" key="2">
    <source>
        <dbReference type="ARBA" id="ARBA00022617"/>
    </source>
</evidence>
<evidence type="ECO:0000256" key="3">
    <source>
        <dbReference type="ARBA" id="ARBA00022723"/>
    </source>
</evidence>
<evidence type="ECO:0000313" key="9">
    <source>
        <dbReference type="EMBL" id="QEI07153.1"/>
    </source>
</evidence>
<dbReference type="EMBL" id="CP043046">
    <property type="protein sequence ID" value="QEI07153.1"/>
    <property type="molecule type" value="Genomic_DNA"/>
</dbReference>
<feature type="domain" description="Cytochrome c" evidence="8">
    <location>
        <begin position="53"/>
        <end position="144"/>
    </location>
</feature>
<keyword evidence="10" id="KW-1185">Reference proteome</keyword>
<dbReference type="Gene3D" id="1.10.760.10">
    <property type="entry name" value="Cytochrome c-like domain"/>
    <property type="match status" value="1"/>
</dbReference>
<dbReference type="InterPro" id="IPR036909">
    <property type="entry name" value="Cyt_c-like_dom_sf"/>
</dbReference>
<keyword evidence="2 6" id="KW-0349">Heme</keyword>
<dbReference type="OrthoDB" id="9796421at2"/>
<dbReference type="KEGG" id="pacr:FXN63_15870"/>
<keyword evidence="4" id="KW-0249">Electron transport</keyword>
<dbReference type="GO" id="GO:0009055">
    <property type="term" value="F:electron transfer activity"/>
    <property type="evidence" value="ECO:0007669"/>
    <property type="project" value="InterPro"/>
</dbReference>
<dbReference type="PROSITE" id="PS51007">
    <property type="entry name" value="CYTC"/>
    <property type="match status" value="1"/>
</dbReference>
<feature type="signal peptide" evidence="7">
    <location>
        <begin position="1"/>
        <end position="36"/>
    </location>
</feature>
<dbReference type="InterPro" id="IPR009056">
    <property type="entry name" value="Cyt_c-like_dom"/>
</dbReference>
<reference evidence="9 10" key="1">
    <citation type="submission" date="2019-08" db="EMBL/GenBank/DDBJ databases">
        <title>Amphibian skin-associated Pigmentiphaga: genome sequence and occurrence across geography and hosts.</title>
        <authorList>
            <person name="Bletz M.C."/>
            <person name="Bunk B."/>
            <person name="Sproeer C."/>
            <person name="Biwer P."/>
            <person name="Reiter S."/>
            <person name="Rabemananjara F.C.E."/>
            <person name="Schulz S."/>
            <person name="Overmann J."/>
            <person name="Vences M."/>
        </authorList>
    </citation>
    <scope>NUCLEOTIDE SEQUENCE [LARGE SCALE GENOMIC DNA]</scope>
    <source>
        <strain evidence="9 10">Mada1488</strain>
    </source>
</reference>
<dbReference type="PANTHER" id="PTHR33751:SF9">
    <property type="entry name" value="CYTOCHROME C4"/>
    <property type="match status" value="1"/>
</dbReference>
<dbReference type="AlphaFoldDB" id="A0A5C0B0C9"/>
<dbReference type="PANTHER" id="PTHR33751">
    <property type="entry name" value="CBB3-TYPE CYTOCHROME C OXIDASE SUBUNIT FIXP"/>
    <property type="match status" value="1"/>
</dbReference>
<dbReference type="Pfam" id="PF00034">
    <property type="entry name" value="Cytochrom_C"/>
    <property type="match status" value="1"/>
</dbReference>
<dbReference type="RefSeq" id="WP_148816200.1">
    <property type="nucleotide sequence ID" value="NZ_CP043046.1"/>
</dbReference>
<gene>
    <name evidence="9" type="ORF">FXN63_15870</name>
</gene>
<organism evidence="9 10">
    <name type="scientific">Pigmentiphaga aceris</name>
    <dbReference type="NCBI Taxonomy" id="1940612"/>
    <lineage>
        <taxon>Bacteria</taxon>
        <taxon>Pseudomonadati</taxon>
        <taxon>Pseudomonadota</taxon>
        <taxon>Betaproteobacteria</taxon>
        <taxon>Burkholderiales</taxon>
        <taxon>Alcaligenaceae</taxon>
        <taxon>Pigmentiphaga</taxon>
    </lineage>
</organism>
<evidence type="ECO:0000256" key="7">
    <source>
        <dbReference type="SAM" id="SignalP"/>
    </source>
</evidence>